<keyword evidence="2" id="KW-1185">Reference proteome</keyword>
<reference evidence="1" key="1">
    <citation type="submission" date="2023-03" db="EMBL/GenBank/DDBJ databases">
        <authorList>
            <person name="Steffen K."/>
            <person name="Cardenas P."/>
        </authorList>
    </citation>
    <scope>NUCLEOTIDE SEQUENCE</scope>
</reference>
<gene>
    <name evidence="1" type="ORF">GBAR_LOCUS4480</name>
</gene>
<dbReference type="Pfam" id="PF14983">
    <property type="entry name" value="SPMIP10-like"/>
    <property type="match status" value="1"/>
</dbReference>
<proteinExistence type="predicted"/>
<evidence type="ECO:0000313" key="2">
    <source>
        <dbReference type="Proteomes" id="UP001174909"/>
    </source>
</evidence>
<dbReference type="InterPro" id="IPR027965">
    <property type="entry name" value="SPMIP10"/>
</dbReference>
<dbReference type="PANTHER" id="PTHR35247:SF1">
    <property type="entry name" value="TESTIS-EXPRESSED PROTEIN 43"/>
    <property type="match status" value="1"/>
</dbReference>
<dbReference type="EMBL" id="CASHTH010000646">
    <property type="protein sequence ID" value="CAI8005917.1"/>
    <property type="molecule type" value="Genomic_DNA"/>
</dbReference>
<evidence type="ECO:0000313" key="1">
    <source>
        <dbReference type="EMBL" id="CAI8005917.1"/>
    </source>
</evidence>
<dbReference type="PANTHER" id="PTHR35247">
    <property type="entry name" value="TESTIS-EXPRESSED PROTEIN 43"/>
    <property type="match status" value="1"/>
</dbReference>
<dbReference type="AlphaFoldDB" id="A0AA35R7N3"/>
<sequence>MARNWLQTRTREELQQTIGWGDPPVVSSRDKFSAHHPMIPRRYVPAWQLDMQNRGNIIKNCELAGNSMWRGHISYFLNGRERLSATRPVLYSSVLNYSRTLNKSSSPLSRYNSSVMTMTS</sequence>
<comment type="caution">
    <text evidence="1">The sequence shown here is derived from an EMBL/GenBank/DDBJ whole genome shotgun (WGS) entry which is preliminary data.</text>
</comment>
<organism evidence="1 2">
    <name type="scientific">Geodia barretti</name>
    <name type="common">Barrett's horny sponge</name>
    <dbReference type="NCBI Taxonomy" id="519541"/>
    <lineage>
        <taxon>Eukaryota</taxon>
        <taxon>Metazoa</taxon>
        <taxon>Porifera</taxon>
        <taxon>Demospongiae</taxon>
        <taxon>Heteroscleromorpha</taxon>
        <taxon>Tetractinellida</taxon>
        <taxon>Astrophorina</taxon>
        <taxon>Geodiidae</taxon>
        <taxon>Geodia</taxon>
    </lineage>
</organism>
<dbReference type="Proteomes" id="UP001174909">
    <property type="component" value="Unassembled WGS sequence"/>
</dbReference>
<name>A0AA35R7N3_GEOBA</name>
<protein>
    <submittedName>
        <fullName evidence="1">Uncharacterized protein</fullName>
    </submittedName>
</protein>
<accession>A0AA35R7N3</accession>